<dbReference type="GO" id="GO:0009898">
    <property type="term" value="C:cytoplasmic side of plasma membrane"/>
    <property type="evidence" value="ECO:0007669"/>
    <property type="project" value="TreeGrafter"/>
</dbReference>
<accession>A0A3A9IN97</accession>
<dbReference type="EMBL" id="RAWX01000002">
    <property type="protein sequence ID" value="RKJ89913.1"/>
    <property type="molecule type" value="Genomic_DNA"/>
</dbReference>
<dbReference type="InterPro" id="IPR011006">
    <property type="entry name" value="CheY-like_superfamily"/>
</dbReference>
<sequence>MSEQAKRLVAVTRQHALSAGVERVMAGLSDVEHLQLTGSLAEARAHCLAHGAPDILLVEVDNQQTLAADLAVLAECCPPQMRLVLLGERGDVALFRWLISVGVDDYYPAPLDPDALRAGLLRLLGVPLVTSLRKGRVICVVGAAGGVGTSTVCANLALELAEQHHRQVALLDLNLYHSRHPILLGSDYAPPGEQWWQATDRLDGTLLAHTAHQLGPRLFLFYDEGAELVIGAEQLVAAVNVMAEHYSTLIIDVPDLRSHGLRALLQEADVVIWLHDFSLGALRLLGNLPKGGQAQRHLLVGNHCRGKEGRVPATELERVCGQPHAAVLPYDHGAFVRAERAGMALIKQKSKLVRAIKWLAAELVGTQPAGRRRGGLR</sequence>
<dbReference type="InterPro" id="IPR050625">
    <property type="entry name" value="ParA/MinD_ATPase"/>
</dbReference>
<name>A0A3A9IN97_AERVE</name>
<reference evidence="3 4" key="1">
    <citation type="submission" date="2018-09" db="EMBL/GenBank/DDBJ databases">
        <title>Genome sequencing of Aeromonas veronii MS-17-88.</title>
        <authorList>
            <person name="Tekedar H.C."/>
            <person name="Arick M.A."/>
            <person name="Hsu C.-Y."/>
            <person name="Thrash A."/>
            <person name="Karsi A."/>
            <person name="Lawrence M.L."/>
            <person name="Abdelhamed H."/>
        </authorList>
    </citation>
    <scope>NUCLEOTIDE SEQUENCE [LARGE SCALE GENOMIC DNA]</scope>
    <source>
        <strain evidence="3 4">MS 17-88</strain>
    </source>
</reference>
<evidence type="ECO:0000256" key="1">
    <source>
        <dbReference type="ARBA" id="ARBA00022741"/>
    </source>
</evidence>
<dbReference type="Pfam" id="PF10609">
    <property type="entry name" value="ParA"/>
    <property type="match status" value="1"/>
</dbReference>
<dbReference type="AlphaFoldDB" id="A0A3A9IN97"/>
<dbReference type="Proteomes" id="UP000281725">
    <property type="component" value="Unassembled WGS sequence"/>
</dbReference>
<proteinExistence type="predicted"/>
<organism evidence="3 4">
    <name type="scientific">Aeromonas veronii</name>
    <dbReference type="NCBI Taxonomy" id="654"/>
    <lineage>
        <taxon>Bacteria</taxon>
        <taxon>Pseudomonadati</taxon>
        <taxon>Pseudomonadota</taxon>
        <taxon>Gammaproteobacteria</taxon>
        <taxon>Aeromonadales</taxon>
        <taxon>Aeromonadaceae</taxon>
        <taxon>Aeromonas</taxon>
    </lineage>
</organism>
<dbReference type="RefSeq" id="WP_120415191.1">
    <property type="nucleotide sequence ID" value="NZ_JAPEEU010000001.1"/>
</dbReference>
<keyword evidence="1" id="KW-0547">Nucleotide-binding</keyword>
<dbReference type="PANTHER" id="PTHR43384:SF13">
    <property type="entry name" value="SLR0110 PROTEIN"/>
    <property type="match status" value="1"/>
</dbReference>
<dbReference type="GO" id="GO:0005829">
    <property type="term" value="C:cytosol"/>
    <property type="evidence" value="ECO:0007669"/>
    <property type="project" value="TreeGrafter"/>
</dbReference>
<dbReference type="GO" id="GO:0051782">
    <property type="term" value="P:negative regulation of cell division"/>
    <property type="evidence" value="ECO:0007669"/>
    <property type="project" value="TreeGrafter"/>
</dbReference>
<dbReference type="InterPro" id="IPR027417">
    <property type="entry name" value="P-loop_NTPase"/>
</dbReference>
<dbReference type="SUPFAM" id="SSF52172">
    <property type="entry name" value="CheY-like"/>
    <property type="match status" value="1"/>
</dbReference>
<dbReference type="Gene3D" id="3.40.50.300">
    <property type="entry name" value="P-loop containing nucleotide triphosphate hydrolases"/>
    <property type="match status" value="1"/>
</dbReference>
<dbReference type="InterPro" id="IPR033756">
    <property type="entry name" value="YlxH/NBP35"/>
</dbReference>
<dbReference type="Gene3D" id="3.40.50.2300">
    <property type="match status" value="1"/>
</dbReference>
<evidence type="ECO:0000313" key="3">
    <source>
        <dbReference type="EMBL" id="RKJ89913.1"/>
    </source>
</evidence>
<dbReference type="GO" id="GO:0016887">
    <property type="term" value="F:ATP hydrolysis activity"/>
    <property type="evidence" value="ECO:0007669"/>
    <property type="project" value="TreeGrafter"/>
</dbReference>
<dbReference type="PANTHER" id="PTHR43384">
    <property type="entry name" value="SEPTUM SITE-DETERMINING PROTEIN MIND HOMOLOG, CHLOROPLASTIC-RELATED"/>
    <property type="match status" value="1"/>
</dbReference>
<protein>
    <submittedName>
        <fullName evidence="3">Pilus assembly protein CpaE</fullName>
    </submittedName>
</protein>
<gene>
    <name evidence="3" type="ORF">D6R50_11865</name>
</gene>
<dbReference type="SUPFAM" id="SSF52540">
    <property type="entry name" value="P-loop containing nucleoside triphosphate hydrolases"/>
    <property type="match status" value="1"/>
</dbReference>
<dbReference type="GO" id="GO:0005524">
    <property type="term" value="F:ATP binding"/>
    <property type="evidence" value="ECO:0007669"/>
    <property type="project" value="UniProtKB-KW"/>
</dbReference>
<evidence type="ECO:0000256" key="2">
    <source>
        <dbReference type="ARBA" id="ARBA00022840"/>
    </source>
</evidence>
<evidence type="ECO:0000313" key="4">
    <source>
        <dbReference type="Proteomes" id="UP000281725"/>
    </source>
</evidence>
<keyword evidence="2" id="KW-0067">ATP-binding</keyword>
<comment type="caution">
    <text evidence="3">The sequence shown here is derived from an EMBL/GenBank/DDBJ whole genome shotgun (WGS) entry which is preliminary data.</text>
</comment>